<dbReference type="InterPro" id="IPR009014">
    <property type="entry name" value="Transketo_C/PFOR_II"/>
</dbReference>
<dbReference type="InterPro" id="IPR019752">
    <property type="entry name" value="Pyrv/ketoisovalerate_OxRed_cat"/>
</dbReference>
<proteinExistence type="predicted"/>
<organism evidence="6 7">
    <name type="scientific">Litorilinea aerophila</name>
    <dbReference type="NCBI Taxonomy" id="1204385"/>
    <lineage>
        <taxon>Bacteria</taxon>
        <taxon>Bacillati</taxon>
        <taxon>Chloroflexota</taxon>
        <taxon>Caldilineae</taxon>
        <taxon>Caldilineales</taxon>
        <taxon>Caldilineaceae</taxon>
        <taxon>Litorilinea</taxon>
    </lineage>
</organism>
<dbReference type="SUPFAM" id="SSF53323">
    <property type="entry name" value="Pyruvate-ferredoxin oxidoreductase, PFOR, domain III"/>
    <property type="match status" value="1"/>
</dbReference>
<dbReference type="Pfam" id="PF01558">
    <property type="entry name" value="POR"/>
    <property type="match status" value="1"/>
</dbReference>
<dbReference type="Pfam" id="PF20169">
    <property type="entry name" value="DUF6537"/>
    <property type="match status" value="1"/>
</dbReference>
<evidence type="ECO:0000313" key="7">
    <source>
        <dbReference type="Proteomes" id="UP000317371"/>
    </source>
</evidence>
<evidence type="ECO:0000259" key="4">
    <source>
        <dbReference type="Pfam" id="PF01558"/>
    </source>
</evidence>
<feature type="region of interest" description="Disordered" evidence="3">
    <location>
        <begin position="1"/>
        <end position="25"/>
    </location>
</feature>
<accession>A0A540VHB8</accession>
<dbReference type="Proteomes" id="UP000317371">
    <property type="component" value="Unassembled WGS sequence"/>
</dbReference>
<keyword evidence="6" id="KW-0670">Pyruvate</keyword>
<dbReference type="GO" id="GO:0016903">
    <property type="term" value="F:oxidoreductase activity, acting on the aldehyde or oxo group of donors"/>
    <property type="evidence" value="ECO:0007669"/>
    <property type="project" value="InterPro"/>
</dbReference>
<dbReference type="Gene3D" id="3.40.50.970">
    <property type="match status" value="1"/>
</dbReference>
<keyword evidence="1" id="KW-0560">Oxidoreductase</keyword>
<evidence type="ECO:0000256" key="3">
    <source>
        <dbReference type="SAM" id="MobiDB-lite"/>
    </source>
</evidence>
<dbReference type="OrthoDB" id="9804603at2"/>
<feature type="coiled-coil region" evidence="2">
    <location>
        <begin position="1182"/>
        <end position="1209"/>
    </location>
</feature>
<dbReference type="SUPFAM" id="SSF52922">
    <property type="entry name" value="TK C-terminal domain-like"/>
    <property type="match status" value="1"/>
</dbReference>
<dbReference type="CDD" id="cd07034">
    <property type="entry name" value="TPP_PYR_PFOR_IOR-alpha_like"/>
    <property type="match status" value="1"/>
</dbReference>
<dbReference type="PANTHER" id="PTHR48084:SF3">
    <property type="entry name" value="SUBUNIT OF PYRUVATE:FLAVODOXIN OXIDOREDUCTASE"/>
    <property type="match status" value="1"/>
</dbReference>
<evidence type="ECO:0000256" key="1">
    <source>
        <dbReference type="ARBA" id="ARBA00023002"/>
    </source>
</evidence>
<evidence type="ECO:0000259" key="5">
    <source>
        <dbReference type="Pfam" id="PF20169"/>
    </source>
</evidence>
<keyword evidence="2" id="KW-0175">Coiled coil</keyword>
<dbReference type="SUPFAM" id="SSF52518">
    <property type="entry name" value="Thiamin diphosphate-binding fold (THDP-binding)"/>
    <property type="match status" value="2"/>
</dbReference>
<comment type="caution">
    <text evidence="6">The sequence shown here is derived from an EMBL/GenBank/DDBJ whole genome shotgun (WGS) entry which is preliminary data.</text>
</comment>
<dbReference type="NCBIfam" id="NF009588">
    <property type="entry name" value="PRK13029.1"/>
    <property type="match status" value="1"/>
</dbReference>
<protein>
    <submittedName>
        <fullName evidence="6">Indolepyruvate ferredoxin oxidoreductase family protein</fullName>
    </submittedName>
</protein>
<sequence>MLATPERILEPPDLPATLPPEKTRQEPISLSLDDRYLLEEGVVLLTGIQALVRLPLDQHRADRRRGLLTATLISGYRGSPLAGLDLTLQKVQHLLAQHHVVFLPAINEDLGATAVFGSQLANRLPNPKYDGVLGLWYGKAPGVDRSGDALKHANFTGVGRYGGVLAVAGDDPIAKSSTLPSHSEVALYDAQMPVLYPGSIQEILDLGRLGFELSRYSGCWVGFKLVTELADAFATVEVSPERIHVVDPGFHYRGRPWQATQNPTLLAPHSLYLEEELVEGRLEAARRFAAVNHINRITVPTADAWLGIVAAGKTYYDLREALQRLGLDDARLERYGIRLLKVGMLYPLEPDIVLRFARGLEEILVIEEKRAFVELFLREILYNRPDRPRIVGKRDETGAWLVPGHGELDADKIAALLAPRLRRRLPAEAIRLPVPDIPAPSVDPLPVQRTPYFCSGCPHNRSLQTPPGSLVGAGIGCHTMLLLMDQDNVTGITHMGAEGVQWVGAAPFSGVPHLFQNLGDGTLAHSGTLAIRQAVAANANITYKILYNSAVAMTGGQAVDGGLPIPDLTRLLEAEGVRRTIVVSADPGRFPRQARWAQNVEIWGRERLDEAQRILRETPGVTALIYDQECAANLRRKRNRGQAPDPPRRIFINEAVCEGCGDCGHKSNCLSVVPVETEFGRKTQIHQSSCNRDYSCLEGDCPSFITVELDPDHKSVVSPDPTLGRLLSGPMPPEPRRRVSLPCHIYMMGIGGTGVVTANQILGTAGLLDGCFVYGLDQTGLSQKGGPVVSSLKILAQPQEVAHKVGEGSADLYLVFDLLTGSTDAHLSRAWPERTFAVVSTSQVPTGAMVRSPDLAFPPAEQLSRRIEARTRPGEQLYLDATGLAEALFGSHMQANLLLVGAAYQAGLLPLRAASIEQAIRLNGVAVEKNLEAFRAGRRLVAAQAEMTGQPDSTNGRVPALHPAGAMAYPAARPPLSSEAQALIDQVGAEGELRRLLEIRVPELIAYQDLAYARHYVAFVRQVLDAERRTMGDQTRLSEAVARYLFKLMAYKDEYEVARLHLLPEVDAALARQFGGGQKLPARIRYQLHPPLLRALGLRHKIGVGRWFRPIFRLLVWLRRLRGTRLDIFGYTHVRRVERALIGEYRTAVEQALAHLQPETYDLAVRLAELPDLVRGYEAIKLRNVDRYRSELRRLLAELESAAARQAQTASGPAPKA</sequence>
<dbReference type="InterPro" id="IPR029061">
    <property type="entry name" value="THDP-binding"/>
</dbReference>
<feature type="domain" description="DUF6537" evidence="5">
    <location>
        <begin position="993"/>
        <end position="1193"/>
    </location>
</feature>
<dbReference type="RefSeq" id="WP_141610362.1">
    <property type="nucleotide sequence ID" value="NZ_VIGC02000013.1"/>
</dbReference>
<dbReference type="InterPro" id="IPR051457">
    <property type="entry name" value="2-oxoacid:Fd_oxidoreductase"/>
</dbReference>
<dbReference type="NCBIfam" id="NF009589">
    <property type="entry name" value="PRK13030.1"/>
    <property type="match status" value="1"/>
</dbReference>
<keyword evidence="7" id="KW-1185">Reference proteome</keyword>
<dbReference type="PANTHER" id="PTHR48084">
    <property type="entry name" value="2-OXOGLUTARATE OXIDOREDUCTASE SUBUNIT KORB-RELATED"/>
    <property type="match status" value="1"/>
</dbReference>
<evidence type="ECO:0000256" key="2">
    <source>
        <dbReference type="SAM" id="Coils"/>
    </source>
</evidence>
<dbReference type="InterPro" id="IPR002880">
    <property type="entry name" value="Pyrv_Fd/Flavodoxin_OxRdtase_N"/>
</dbReference>
<name>A0A540VHB8_9CHLR</name>
<evidence type="ECO:0000313" key="6">
    <source>
        <dbReference type="EMBL" id="TQE95543.1"/>
    </source>
</evidence>
<dbReference type="InterPro" id="IPR046667">
    <property type="entry name" value="DUF6537"/>
</dbReference>
<dbReference type="InParanoid" id="A0A540VHB8"/>
<feature type="domain" description="Pyruvate/ketoisovalerate oxidoreductase catalytic" evidence="4">
    <location>
        <begin position="751"/>
        <end position="938"/>
    </location>
</feature>
<reference evidence="6 7" key="1">
    <citation type="submission" date="2019-06" db="EMBL/GenBank/DDBJ databases">
        <title>Genome sequence of Litorilinea aerophila BAA-2444.</title>
        <authorList>
            <person name="Maclea K.S."/>
            <person name="Maurais E.G."/>
            <person name="Iannazzi L.C."/>
        </authorList>
    </citation>
    <scope>NUCLEOTIDE SEQUENCE [LARGE SCALE GENOMIC DNA]</scope>
    <source>
        <strain evidence="6 7">ATCC BAA-2444</strain>
    </source>
</reference>
<dbReference type="InterPro" id="IPR002869">
    <property type="entry name" value="Pyrv_flavodox_OxRed_cen"/>
</dbReference>
<dbReference type="CDD" id="cd02008">
    <property type="entry name" value="TPP_IOR_alpha"/>
    <property type="match status" value="1"/>
</dbReference>
<dbReference type="EMBL" id="VIGC01000013">
    <property type="protein sequence ID" value="TQE95543.1"/>
    <property type="molecule type" value="Genomic_DNA"/>
</dbReference>
<dbReference type="AlphaFoldDB" id="A0A540VHB8"/>
<gene>
    <name evidence="6" type="ORF">FKZ61_11935</name>
</gene>
<dbReference type="Gene3D" id="3.40.920.10">
    <property type="entry name" value="Pyruvate-ferredoxin oxidoreductase, PFOR, domain III"/>
    <property type="match status" value="1"/>
</dbReference>